<keyword evidence="3" id="KW-0378">Hydrolase</keyword>
<dbReference type="InterPro" id="IPR036196">
    <property type="entry name" value="Ptyr_pPase_sf"/>
</dbReference>
<dbReference type="Pfam" id="PF01451">
    <property type="entry name" value="LMWPc"/>
    <property type="match status" value="1"/>
</dbReference>
<dbReference type="Gene3D" id="3.40.50.2300">
    <property type="match status" value="1"/>
</dbReference>
<evidence type="ECO:0000256" key="3">
    <source>
        <dbReference type="ARBA" id="ARBA00022801"/>
    </source>
</evidence>
<dbReference type="AlphaFoldDB" id="A0A381VWR5"/>
<dbReference type="CDD" id="cd16343">
    <property type="entry name" value="LMWPTP"/>
    <property type="match status" value="1"/>
</dbReference>
<name>A0A381VWR5_9ZZZZ</name>
<dbReference type="SUPFAM" id="SSF52788">
    <property type="entry name" value="Phosphotyrosine protein phosphatases I"/>
    <property type="match status" value="1"/>
</dbReference>
<dbReference type="GO" id="GO:0004725">
    <property type="term" value="F:protein tyrosine phosphatase activity"/>
    <property type="evidence" value="ECO:0007669"/>
    <property type="project" value="UniProtKB-EC"/>
</dbReference>
<sequence>MLENSTDLKHKILFVCMGNICRSPSAEGVFRDMVKEHNLSQFFYIDSCGTHGYHTGQSPDSRSQHAAMRRGIDISQQTARTIEQNDFNRFDYILAMDNHNRSFLQSMADEVYLNKIHLFLEYAENCKLIEVPDPYFGGEEGFEIVLDLLQQASIGLIKHLQIS</sequence>
<evidence type="ECO:0000259" key="5">
    <source>
        <dbReference type="SMART" id="SM00226"/>
    </source>
</evidence>
<protein>
    <recommendedName>
        <fullName evidence="2">protein-tyrosine-phosphatase</fullName>
        <ecNumber evidence="2">3.1.3.48</ecNumber>
    </recommendedName>
</protein>
<comment type="similarity">
    <text evidence="1">Belongs to the low molecular weight phosphotyrosine protein phosphatase family.</text>
</comment>
<dbReference type="PRINTS" id="PR00719">
    <property type="entry name" value="LMWPTPASE"/>
</dbReference>
<dbReference type="EC" id="3.1.3.48" evidence="2"/>
<accession>A0A381VWR5</accession>
<evidence type="ECO:0000313" key="6">
    <source>
        <dbReference type="EMBL" id="SVA44730.1"/>
    </source>
</evidence>
<dbReference type="InterPro" id="IPR017867">
    <property type="entry name" value="Tyr_phospatase_low_mol_wt"/>
</dbReference>
<evidence type="ECO:0000256" key="2">
    <source>
        <dbReference type="ARBA" id="ARBA00013064"/>
    </source>
</evidence>
<organism evidence="6">
    <name type="scientific">marine metagenome</name>
    <dbReference type="NCBI Taxonomy" id="408172"/>
    <lineage>
        <taxon>unclassified sequences</taxon>
        <taxon>metagenomes</taxon>
        <taxon>ecological metagenomes</taxon>
    </lineage>
</organism>
<dbReference type="EMBL" id="UINC01010020">
    <property type="protein sequence ID" value="SVA44730.1"/>
    <property type="molecule type" value="Genomic_DNA"/>
</dbReference>
<feature type="domain" description="Phosphotyrosine protein phosphatase I" evidence="5">
    <location>
        <begin position="10"/>
        <end position="159"/>
    </location>
</feature>
<proteinExistence type="inferred from homology"/>
<keyword evidence="4" id="KW-0904">Protein phosphatase</keyword>
<dbReference type="SMART" id="SM00226">
    <property type="entry name" value="LMWPc"/>
    <property type="match status" value="1"/>
</dbReference>
<gene>
    <name evidence="6" type="ORF">METZ01_LOCUS97584</name>
</gene>
<dbReference type="InterPro" id="IPR050438">
    <property type="entry name" value="LMW_PTPase"/>
</dbReference>
<dbReference type="PANTHER" id="PTHR11717">
    <property type="entry name" value="LOW MOLECULAR WEIGHT PROTEIN TYROSINE PHOSPHATASE"/>
    <property type="match status" value="1"/>
</dbReference>
<evidence type="ECO:0000256" key="1">
    <source>
        <dbReference type="ARBA" id="ARBA00011063"/>
    </source>
</evidence>
<dbReference type="InterPro" id="IPR023485">
    <property type="entry name" value="Ptyr_pPase"/>
</dbReference>
<dbReference type="PANTHER" id="PTHR11717:SF7">
    <property type="entry name" value="LOW MOLECULAR WEIGHT PHOSPHOTYROSINE PROTEIN PHOSPHATASE"/>
    <property type="match status" value="1"/>
</dbReference>
<evidence type="ECO:0000256" key="4">
    <source>
        <dbReference type="ARBA" id="ARBA00022912"/>
    </source>
</evidence>
<reference evidence="6" key="1">
    <citation type="submission" date="2018-05" db="EMBL/GenBank/DDBJ databases">
        <authorList>
            <person name="Lanie J.A."/>
            <person name="Ng W.-L."/>
            <person name="Kazmierczak K.M."/>
            <person name="Andrzejewski T.M."/>
            <person name="Davidsen T.M."/>
            <person name="Wayne K.J."/>
            <person name="Tettelin H."/>
            <person name="Glass J.I."/>
            <person name="Rusch D."/>
            <person name="Podicherti R."/>
            <person name="Tsui H.-C.T."/>
            <person name="Winkler M.E."/>
        </authorList>
    </citation>
    <scope>NUCLEOTIDE SEQUENCE</scope>
</reference>